<keyword evidence="5" id="KW-0560">Oxidoreductase</keyword>
<gene>
    <name evidence="11" type="ORF">NDI89_23430</name>
</gene>
<comment type="cofactor">
    <cofactor evidence="8">
        <name>tungstopterin</name>
        <dbReference type="ChEBI" id="CHEBI:30402"/>
    </cofactor>
</comment>
<dbReference type="SUPFAM" id="SSF48310">
    <property type="entry name" value="Aldehyde ferredoxin oxidoreductase, C-terminal domains"/>
    <property type="match status" value="1"/>
</dbReference>
<evidence type="ECO:0000259" key="10">
    <source>
        <dbReference type="SMART" id="SM00790"/>
    </source>
</evidence>
<evidence type="ECO:0000313" key="11">
    <source>
        <dbReference type="EMBL" id="MDF9748521.1"/>
    </source>
</evidence>
<dbReference type="GO" id="GO:0016625">
    <property type="term" value="F:oxidoreductase activity, acting on the aldehyde or oxo group of donors, iron-sulfur protein as acceptor"/>
    <property type="evidence" value="ECO:0007669"/>
    <property type="project" value="InterPro"/>
</dbReference>
<dbReference type="Gene3D" id="3.60.9.10">
    <property type="entry name" value="Aldehyde ferredoxin oxidoreductase, N-terminal domain"/>
    <property type="match status" value="1"/>
</dbReference>
<evidence type="ECO:0000256" key="1">
    <source>
        <dbReference type="ARBA" id="ARBA00001966"/>
    </source>
</evidence>
<keyword evidence="12" id="KW-1185">Reference proteome</keyword>
<dbReference type="InterPro" id="IPR051919">
    <property type="entry name" value="W-dependent_AOR"/>
</dbReference>
<dbReference type="RefSeq" id="WP_277525331.1">
    <property type="nucleotide sequence ID" value="NZ_JAMQOT010000017.1"/>
</dbReference>
<dbReference type="Gene3D" id="1.10.599.10">
    <property type="entry name" value="Aldehyde Ferredoxin Oxidoreductase Protein, subunit A, domain 3"/>
    <property type="match status" value="1"/>
</dbReference>
<evidence type="ECO:0000256" key="3">
    <source>
        <dbReference type="ARBA" id="ARBA00022485"/>
    </source>
</evidence>
<protein>
    <submittedName>
        <fullName evidence="11">Aldehyde ferredoxin oxidoreductase</fullName>
    </submittedName>
</protein>
<dbReference type="Gene3D" id="1.10.569.10">
    <property type="entry name" value="Aldehyde Ferredoxin Oxidoreductase Protein, subunit A, domain 2"/>
    <property type="match status" value="1"/>
</dbReference>
<dbReference type="InterPro" id="IPR036503">
    <property type="entry name" value="Ald_Fedxn_OxRdtase_N_sf"/>
</dbReference>
<evidence type="ECO:0000256" key="7">
    <source>
        <dbReference type="ARBA" id="ARBA00023014"/>
    </source>
</evidence>
<evidence type="ECO:0000256" key="2">
    <source>
        <dbReference type="ARBA" id="ARBA00011032"/>
    </source>
</evidence>
<dbReference type="GO" id="GO:0046872">
    <property type="term" value="F:metal ion binding"/>
    <property type="evidence" value="ECO:0007669"/>
    <property type="project" value="UniProtKB-KW"/>
</dbReference>
<evidence type="ECO:0000256" key="4">
    <source>
        <dbReference type="ARBA" id="ARBA00022723"/>
    </source>
</evidence>
<keyword evidence="6" id="KW-0408">Iron</keyword>
<keyword evidence="7" id="KW-0411">Iron-sulfur</keyword>
<dbReference type="InterPro" id="IPR013985">
    <property type="entry name" value="Ald_Fedxn_OxRdtase_dom3"/>
</dbReference>
<keyword evidence="3" id="KW-0004">4Fe-4S</keyword>
<dbReference type="SMART" id="SM00790">
    <property type="entry name" value="AFOR_N"/>
    <property type="match status" value="1"/>
</dbReference>
<keyword evidence="4" id="KW-0479">Metal-binding</keyword>
<evidence type="ECO:0000313" key="12">
    <source>
        <dbReference type="Proteomes" id="UP001154061"/>
    </source>
</evidence>
<dbReference type="GO" id="GO:0009055">
    <property type="term" value="F:electron transfer activity"/>
    <property type="evidence" value="ECO:0007669"/>
    <property type="project" value="InterPro"/>
</dbReference>
<dbReference type="PANTHER" id="PTHR30038:SF0">
    <property type="entry name" value="TUNGSTEN-CONTAINING ALDEHYDE FERREDOXIN OXIDOREDUCTASE"/>
    <property type="match status" value="1"/>
</dbReference>
<dbReference type="InterPro" id="IPR013984">
    <property type="entry name" value="Ald_Fedxn_OxRdtase_dom2"/>
</dbReference>
<name>A0A9Q4L562_9EURY</name>
<feature type="region of interest" description="Disordered" evidence="9">
    <location>
        <begin position="578"/>
        <end position="603"/>
    </location>
</feature>
<dbReference type="Proteomes" id="UP001154061">
    <property type="component" value="Unassembled WGS sequence"/>
</dbReference>
<dbReference type="InterPro" id="IPR013983">
    <property type="entry name" value="Ald_Fedxn_OxRdtase_N"/>
</dbReference>
<dbReference type="InterPro" id="IPR036021">
    <property type="entry name" value="Tungsten_al_ferr_oxy-like_C"/>
</dbReference>
<evidence type="ECO:0000256" key="8">
    <source>
        <dbReference type="ARBA" id="ARBA00049934"/>
    </source>
</evidence>
<sequence>MTQTRDHVIRIDLSARTVHRQPVPERWRRQFLGGKGLGARYLYEELGAATDPLGPDNLLGFMLGPLSGYLPGDTRYAAVTKSPLTGGFLDSYAGGQFPARLAGACPDCLGVLVTGQADSPVAILIDESEIEITSADDLVGADVEAVTDTFPDAAVACIGPAGESLVRYASIASDGGDHHAGRGGAGAVMGSKNLQAVVVRGDPIRPTGDLEKLHRRYAEAYRDHDTGRWLRAGATIESLDFADETRMLATRGWQETAFDGSDAIGVEAASAAAHEREYPDEDHPGGFRIETDDGETVPRGGAAMTLGAGLGIDDFEDIAALGARCDRLGLDVISVGNAIAWAIRATDAGHVDCDVSFGNADAIAALLDRIATREGPVADALADGVAVAADRYGGEAFIPTVKSMAVPSYDPRRAGSMAIAYATSDRGACHRRARPFEREAFDGEWSLEKQVRAVVTAQNARSALWSLPTDDFLGEVFDDLGAEWLAALGRTDDASDLYRLGERVWTLVRLFNVREGFDRADDSLPPVFREPTVDGRKSYIDPDEFERALDRYYGARGWGPNGRPLADTLARLKLDDVVDDETPLGTPSTDGSDGLSASDRHDA</sequence>
<dbReference type="PANTHER" id="PTHR30038">
    <property type="entry name" value="ALDEHYDE FERREDOXIN OXIDOREDUCTASE"/>
    <property type="match status" value="1"/>
</dbReference>
<organism evidence="11 12">
    <name type="scientific">Natrinema salsiterrestre</name>
    <dbReference type="NCBI Taxonomy" id="2950540"/>
    <lineage>
        <taxon>Archaea</taxon>
        <taxon>Methanobacteriati</taxon>
        <taxon>Methanobacteriota</taxon>
        <taxon>Stenosarchaea group</taxon>
        <taxon>Halobacteria</taxon>
        <taxon>Halobacteriales</taxon>
        <taxon>Natrialbaceae</taxon>
        <taxon>Natrinema</taxon>
    </lineage>
</organism>
<comment type="similarity">
    <text evidence="2">Belongs to the AOR/FOR family.</text>
</comment>
<dbReference type="Pfam" id="PF01314">
    <property type="entry name" value="AFOR_C"/>
    <property type="match status" value="1"/>
</dbReference>
<accession>A0A9Q4L562</accession>
<evidence type="ECO:0000256" key="6">
    <source>
        <dbReference type="ARBA" id="ARBA00023004"/>
    </source>
</evidence>
<evidence type="ECO:0000256" key="9">
    <source>
        <dbReference type="SAM" id="MobiDB-lite"/>
    </source>
</evidence>
<proteinExistence type="inferred from homology"/>
<dbReference type="AlphaFoldDB" id="A0A9Q4L562"/>
<dbReference type="EMBL" id="JAMQOT010000017">
    <property type="protein sequence ID" value="MDF9748521.1"/>
    <property type="molecule type" value="Genomic_DNA"/>
</dbReference>
<comment type="caution">
    <text evidence="11">The sequence shown here is derived from an EMBL/GenBank/DDBJ whole genome shotgun (WGS) entry which is preliminary data.</text>
</comment>
<evidence type="ECO:0000256" key="5">
    <source>
        <dbReference type="ARBA" id="ARBA00023002"/>
    </source>
</evidence>
<dbReference type="GO" id="GO:0051539">
    <property type="term" value="F:4 iron, 4 sulfur cluster binding"/>
    <property type="evidence" value="ECO:0007669"/>
    <property type="project" value="UniProtKB-KW"/>
</dbReference>
<dbReference type="SUPFAM" id="SSF56228">
    <property type="entry name" value="Aldehyde ferredoxin oxidoreductase, N-terminal domain"/>
    <property type="match status" value="1"/>
</dbReference>
<dbReference type="Pfam" id="PF02730">
    <property type="entry name" value="AFOR_N"/>
    <property type="match status" value="1"/>
</dbReference>
<feature type="domain" description="Aldehyde ferredoxin oxidoreductase N-terminal" evidence="10">
    <location>
        <begin position="5"/>
        <end position="203"/>
    </location>
</feature>
<reference evidence="11" key="1">
    <citation type="submission" date="2022-06" db="EMBL/GenBank/DDBJ databases">
        <title>Natrinema sp. a new haloarchaeum isolate from saline soil.</title>
        <authorList>
            <person name="Strakova D."/>
            <person name="Galisteo C."/>
            <person name="Sanchez-Porro C."/>
            <person name="Ventosa A."/>
        </authorList>
    </citation>
    <scope>NUCLEOTIDE SEQUENCE</scope>
    <source>
        <strain evidence="11">S1CR25-10</strain>
    </source>
</reference>
<dbReference type="InterPro" id="IPR001203">
    <property type="entry name" value="OxRdtase_Ald_Fedxn_C"/>
</dbReference>
<comment type="cofactor">
    <cofactor evidence="1">
        <name>[4Fe-4S] cluster</name>
        <dbReference type="ChEBI" id="CHEBI:49883"/>
    </cofactor>
</comment>